<dbReference type="PANTHER" id="PTHR33568">
    <property type="entry name" value="DNA POLYMERASE"/>
    <property type="match status" value="1"/>
</dbReference>
<evidence type="ECO:0000313" key="2">
    <source>
        <dbReference type="Proteomes" id="UP001219518"/>
    </source>
</evidence>
<dbReference type="AlphaFoldDB" id="A0AAE1LGA5"/>
<evidence type="ECO:0000313" key="1">
    <source>
        <dbReference type="EMBL" id="KAK3917644.1"/>
    </source>
</evidence>
<dbReference type="EMBL" id="JAHWGI010000769">
    <property type="protein sequence ID" value="KAK3917644.1"/>
    <property type="molecule type" value="Genomic_DNA"/>
</dbReference>
<accession>A0AAE1LGA5</accession>
<dbReference type="GO" id="GO:0003743">
    <property type="term" value="F:translation initiation factor activity"/>
    <property type="evidence" value="ECO:0007669"/>
    <property type="project" value="UniProtKB-KW"/>
</dbReference>
<dbReference type="InterPro" id="IPR023211">
    <property type="entry name" value="DNA_pol_palm_dom_sf"/>
</dbReference>
<dbReference type="GO" id="GO:0071897">
    <property type="term" value="P:DNA biosynthetic process"/>
    <property type="evidence" value="ECO:0007669"/>
    <property type="project" value="UniProtKB-ARBA"/>
</dbReference>
<reference evidence="1" key="2">
    <citation type="journal article" date="2023" name="BMC Genomics">
        <title>Pest status, molecular evolution, and epigenetic factors derived from the genome assembly of Frankliniella fusca, a thysanopteran phytovirus vector.</title>
        <authorList>
            <person name="Catto M.A."/>
            <person name="Labadie P.E."/>
            <person name="Jacobson A.L."/>
            <person name="Kennedy G.G."/>
            <person name="Srinivasan R."/>
            <person name="Hunt B.G."/>
        </authorList>
    </citation>
    <scope>NUCLEOTIDE SEQUENCE</scope>
    <source>
        <strain evidence="1">PL_HMW_Pooled</strain>
    </source>
</reference>
<protein>
    <submittedName>
        <fullName evidence="1">Translation initiation factor IF-2</fullName>
    </submittedName>
</protein>
<comment type="caution">
    <text evidence="1">The sequence shown here is derived from an EMBL/GenBank/DDBJ whole genome shotgun (WGS) entry which is preliminary data.</text>
</comment>
<dbReference type="Gene3D" id="3.90.1600.10">
    <property type="entry name" value="Palm domain of DNA polymerase"/>
    <property type="match status" value="1"/>
</dbReference>
<name>A0AAE1LGA5_9NEOP</name>
<keyword evidence="1" id="KW-0648">Protein biosynthesis</keyword>
<organism evidence="1 2">
    <name type="scientific">Frankliniella fusca</name>
    <dbReference type="NCBI Taxonomy" id="407009"/>
    <lineage>
        <taxon>Eukaryota</taxon>
        <taxon>Metazoa</taxon>
        <taxon>Ecdysozoa</taxon>
        <taxon>Arthropoda</taxon>
        <taxon>Hexapoda</taxon>
        <taxon>Insecta</taxon>
        <taxon>Pterygota</taxon>
        <taxon>Neoptera</taxon>
        <taxon>Paraneoptera</taxon>
        <taxon>Thysanoptera</taxon>
        <taxon>Terebrantia</taxon>
        <taxon>Thripoidea</taxon>
        <taxon>Thripidae</taxon>
        <taxon>Frankliniella</taxon>
    </lineage>
</organism>
<dbReference type="InterPro" id="IPR043502">
    <property type="entry name" value="DNA/RNA_pol_sf"/>
</dbReference>
<dbReference type="SUPFAM" id="SSF56672">
    <property type="entry name" value="DNA/RNA polymerases"/>
    <property type="match status" value="1"/>
</dbReference>
<dbReference type="PANTHER" id="PTHR33568:SF3">
    <property type="entry name" value="DNA-DIRECTED DNA POLYMERASE"/>
    <property type="match status" value="1"/>
</dbReference>
<keyword evidence="1" id="KW-0396">Initiation factor</keyword>
<keyword evidence="2" id="KW-1185">Reference proteome</keyword>
<reference evidence="1" key="1">
    <citation type="submission" date="2021-07" db="EMBL/GenBank/DDBJ databases">
        <authorList>
            <person name="Catto M.A."/>
            <person name="Jacobson A."/>
            <person name="Kennedy G."/>
            <person name="Labadie P."/>
            <person name="Hunt B.G."/>
            <person name="Srinivasan R."/>
        </authorList>
    </citation>
    <scope>NUCLEOTIDE SEQUENCE</scope>
    <source>
        <strain evidence="1">PL_HMW_Pooled</strain>
        <tissue evidence="1">Head</tissue>
    </source>
</reference>
<gene>
    <name evidence="1" type="ORF">KUF71_007123</name>
</gene>
<dbReference type="Proteomes" id="UP001219518">
    <property type="component" value="Unassembled WGS sequence"/>
</dbReference>
<proteinExistence type="predicted"/>
<dbReference type="Gene3D" id="3.40.960.10">
    <property type="entry name" value="VSR Endonuclease"/>
    <property type="match status" value="1"/>
</dbReference>
<sequence>MPTSFDFLELKKGFFPYLAGPEFYNYEGPLLDRELYCVSGMKRKAAEEFDRCACMNAFRRNFLQKDTIGIVPPSGYHGMGKQSEIALKWLNYESHKLNTVIKTIYTDREVSIMGRRVDGYVEIPKRDGTVEKRIYQFHGDYWQQCPLHFPPASGCGENRLEQTKRITVILREAGYKVIEKWECQFKADLMNDPDTKAYFSAHPTTRVPPLNLRDSLAGGRTSALRWYHKADIEMGEKIKMVDVVCEYPGCNLRGKYHPHIFREGDQNIPPVEQWNGLVNSMPVEDSEVSLPTSSLVHAAFTTCFGRIQLYRYLDLVGKRALYHDIDNVAYISRPGQDDLPLGTHLGDLTDQIEEDWGPGSFITEMVCGGPKNYTVKNRCHMTKFLLITVLLLDEVVVSEQTS</sequence>